<organism evidence="7 8">
    <name type="scientific">Mucilaginibacter yixingensis</name>
    <dbReference type="NCBI Taxonomy" id="1295612"/>
    <lineage>
        <taxon>Bacteria</taxon>
        <taxon>Pseudomonadati</taxon>
        <taxon>Bacteroidota</taxon>
        <taxon>Sphingobacteriia</taxon>
        <taxon>Sphingobacteriales</taxon>
        <taxon>Sphingobacteriaceae</taxon>
        <taxon>Mucilaginibacter</taxon>
    </lineage>
</organism>
<evidence type="ECO:0000256" key="1">
    <source>
        <dbReference type="ARBA" id="ARBA00004651"/>
    </source>
</evidence>
<sequence length="323" mass="37096">MNPTVKRVVSYTLKAAIIVLAFTFIYRRLNNNANLNNFQHLVSQISRGRAVLVMSAVLGLMLANWLLEAAKWRYLAQRLSHITFWGSIEAVFCGLTWAIFTPNRIGEYGGRVMFLPQRKRVHGMFAMAVGSFGQNVVTNVLGSIAILWFVANYLHVGVWVYAGILVLALALMSVMILFFFNIKWMVSFLNSIRFLRKYHRFFDIMGRYKFTELMRVMGFCLARFAVFSSQYYLLIHMFIPELPLYEILLLIFVMFFIQSALPSLDLFDFGVRAYTADALFGYVTDQKIAIIASVTAVWFINLILPAILGSVFVLKLRFFDNNV</sequence>
<keyword evidence="3 6" id="KW-0812">Transmembrane</keyword>
<dbReference type="GO" id="GO:0005886">
    <property type="term" value="C:plasma membrane"/>
    <property type="evidence" value="ECO:0007669"/>
    <property type="project" value="UniProtKB-SubCell"/>
</dbReference>
<feature type="transmembrane region" description="Helical" evidence="6">
    <location>
        <begin position="121"/>
        <end position="150"/>
    </location>
</feature>
<feature type="transmembrane region" description="Helical" evidence="6">
    <location>
        <begin position="12"/>
        <end position="29"/>
    </location>
</feature>
<dbReference type="Proteomes" id="UP000244168">
    <property type="component" value="Unassembled WGS sequence"/>
</dbReference>
<feature type="transmembrane region" description="Helical" evidence="6">
    <location>
        <begin position="50"/>
        <end position="67"/>
    </location>
</feature>
<dbReference type="InterPro" id="IPR022791">
    <property type="entry name" value="L-PG_synthase/AglD"/>
</dbReference>
<evidence type="ECO:0000256" key="6">
    <source>
        <dbReference type="SAM" id="Phobius"/>
    </source>
</evidence>
<keyword evidence="5 6" id="KW-0472">Membrane</keyword>
<keyword evidence="4 6" id="KW-1133">Transmembrane helix</keyword>
<dbReference type="RefSeq" id="WP_107827742.1">
    <property type="nucleotide sequence ID" value="NZ_CP160205.1"/>
</dbReference>
<evidence type="ECO:0000256" key="2">
    <source>
        <dbReference type="ARBA" id="ARBA00022475"/>
    </source>
</evidence>
<feature type="transmembrane region" description="Helical" evidence="6">
    <location>
        <begin position="288"/>
        <end position="314"/>
    </location>
</feature>
<feature type="transmembrane region" description="Helical" evidence="6">
    <location>
        <begin position="247"/>
        <end position="267"/>
    </location>
</feature>
<evidence type="ECO:0000256" key="5">
    <source>
        <dbReference type="ARBA" id="ARBA00023136"/>
    </source>
</evidence>
<feature type="transmembrane region" description="Helical" evidence="6">
    <location>
        <begin position="216"/>
        <end position="235"/>
    </location>
</feature>
<evidence type="ECO:0000313" key="7">
    <source>
        <dbReference type="EMBL" id="PTQ99833.1"/>
    </source>
</evidence>
<evidence type="ECO:0000256" key="3">
    <source>
        <dbReference type="ARBA" id="ARBA00022692"/>
    </source>
</evidence>
<evidence type="ECO:0008006" key="9">
    <source>
        <dbReference type="Google" id="ProtNLM"/>
    </source>
</evidence>
<dbReference type="AlphaFoldDB" id="A0A2T5JDK1"/>
<protein>
    <recommendedName>
        <fullName evidence="9">Lysylphosphatidylglycerol synthase-like protein</fullName>
    </recommendedName>
</protein>
<evidence type="ECO:0000313" key="8">
    <source>
        <dbReference type="Proteomes" id="UP000244168"/>
    </source>
</evidence>
<dbReference type="Pfam" id="PF03706">
    <property type="entry name" value="LPG_synthase_TM"/>
    <property type="match status" value="1"/>
</dbReference>
<feature type="transmembrane region" description="Helical" evidence="6">
    <location>
        <begin position="156"/>
        <end position="180"/>
    </location>
</feature>
<feature type="transmembrane region" description="Helical" evidence="6">
    <location>
        <begin position="79"/>
        <end position="100"/>
    </location>
</feature>
<comment type="subcellular location">
    <subcellularLocation>
        <location evidence="1">Cell membrane</location>
        <topology evidence="1">Multi-pass membrane protein</topology>
    </subcellularLocation>
</comment>
<accession>A0A2T5JDK1</accession>
<keyword evidence="8" id="KW-1185">Reference proteome</keyword>
<keyword evidence="2" id="KW-1003">Cell membrane</keyword>
<evidence type="ECO:0000256" key="4">
    <source>
        <dbReference type="ARBA" id="ARBA00022989"/>
    </source>
</evidence>
<proteinExistence type="predicted"/>
<comment type="caution">
    <text evidence="7">The sequence shown here is derived from an EMBL/GenBank/DDBJ whole genome shotgun (WGS) entry which is preliminary data.</text>
</comment>
<gene>
    <name evidence="7" type="ORF">C8P68_102663</name>
</gene>
<dbReference type="EMBL" id="QAOQ01000002">
    <property type="protein sequence ID" value="PTQ99833.1"/>
    <property type="molecule type" value="Genomic_DNA"/>
</dbReference>
<name>A0A2T5JDK1_9SPHI</name>
<dbReference type="OrthoDB" id="1121314at2"/>
<reference evidence="7 8" key="1">
    <citation type="submission" date="2018-04" db="EMBL/GenBank/DDBJ databases">
        <title>Genomic Encyclopedia of Archaeal and Bacterial Type Strains, Phase II (KMG-II): from individual species to whole genera.</title>
        <authorList>
            <person name="Goeker M."/>
        </authorList>
    </citation>
    <scope>NUCLEOTIDE SEQUENCE [LARGE SCALE GENOMIC DNA]</scope>
    <source>
        <strain evidence="7 8">DSM 26809</strain>
    </source>
</reference>